<dbReference type="Pfam" id="PF00155">
    <property type="entry name" value="Aminotran_1_2"/>
    <property type="match status" value="1"/>
</dbReference>
<evidence type="ECO:0000256" key="4">
    <source>
        <dbReference type="ARBA" id="ARBA00011738"/>
    </source>
</evidence>
<feature type="modified residue" description="N6-(pyridoxal phosphate)lysine" evidence="9">
    <location>
        <position position="224"/>
    </location>
</feature>
<accession>A0A1I3UUW6</accession>
<comment type="catalytic activity">
    <reaction evidence="8 9">
        <text>L-histidinol phosphate + 2-oxoglutarate = 3-(imidazol-4-yl)-2-oxopropyl phosphate + L-glutamate</text>
        <dbReference type="Rhea" id="RHEA:23744"/>
        <dbReference type="ChEBI" id="CHEBI:16810"/>
        <dbReference type="ChEBI" id="CHEBI:29985"/>
        <dbReference type="ChEBI" id="CHEBI:57766"/>
        <dbReference type="ChEBI" id="CHEBI:57980"/>
        <dbReference type="EC" id="2.6.1.9"/>
    </reaction>
</comment>
<evidence type="ECO:0000256" key="2">
    <source>
        <dbReference type="ARBA" id="ARBA00005011"/>
    </source>
</evidence>
<evidence type="ECO:0000259" key="10">
    <source>
        <dbReference type="Pfam" id="PF00155"/>
    </source>
</evidence>
<dbReference type="InterPro" id="IPR001917">
    <property type="entry name" value="Aminotrans_II_pyridoxalP_BS"/>
</dbReference>
<dbReference type="RefSeq" id="WP_091711480.1">
    <property type="nucleotide sequence ID" value="NZ_FOSH01000002.1"/>
</dbReference>
<dbReference type="InterPro" id="IPR015424">
    <property type="entry name" value="PyrdxlP-dep_Trfase"/>
</dbReference>
<dbReference type="InterPro" id="IPR015421">
    <property type="entry name" value="PyrdxlP-dep_Trfase_major"/>
</dbReference>
<dbReference type="GO" id="GO:0000105">
    <property type="term" value="P:L-histidine biosynthetic process"/>
    <property type="evidence" value="ECO:0007669"/>
    <property type="project" value="UniProtKB-UniRule"/>
</dbReference>
<dbReference type="PROSITE" id="PS00599">
    <property type="entry name" value="AA_TRANSFER_CLASS_2"/>
    <property type="match status" value="1"/>
</dbReference>
<evidence type="ECO:0000313" key="12">
    <source>
        <dbReference type="Proteomes" id="UP000198924"/>
    </source>
</evidence>
<dbReference type="NCBIfam" id="TIGR01141">
    <property type="entry name" value="hisC"/>
    <property type="match status" value="1"/>
</dbReference>
<comment type="similarity">
    <text evidence="3 9">Belongs to the class-II pyridoxal-phosphate-dependent aminotransferase family. Histidinol-phosphate aminotransferase subfamily.</text>
</comment>
<dbReference type="AlphaFoldDB" id="A0A1I3UUW6"/>
<dbReference type="Gene3D" id="3.90.1150.10">
    <property type="entry name" value="Aspartate Aminotransferase, domain 1"/>
    <property type="match status" value="1"/>
</dbReference>
<dbReference type="PANTHER" id="PTHR43643">
    <property type="entry name" value="HISTIDINOL-PHOSPHATE AMINOTRANSFERASE 2"/>
    <property type="match status" value="1"/>
</dbReference>
<comment type="pathway">
    <text evidence="2 9">Amino-acid biosynthesis; L-histidine biosynthesis; L-histidine from 5-phospho-alpha-D-ribose 1-diphosphate: step 7/9.</text>
</comment>
<evidence type="ECO:0000256" key="6">
    <source>
        <dbReference type="ARBA" id="ARBA00022679"/>
    </source>
</evidence>
<protein>
    <recommendedName>
        <fullName evidence="9">Histidinol-phosphate aminotransferase</fullName>
        <ecNumber evidence="9">2.6.1.9</ecNumber>
    </recommendedName>
    <alternativeName>
        <fullName evidence="9">Imidazole acetol-phosphate transaminase</fullName>
    </alternativeName>
</protein>
<evidence type="ECO:0000256" key="5">
    <source>
        <dbReference type="ARBA" id="ARBA00022576"/>
    </source>
</evidence>
<dbReference type="Gene3D" id="3.40.640.10">
    <property type="entry name" value="Type I PLP-dependent aspartate aminotransferase-like (Major domain)"/>
    <property type="match status" value="1"/>
</dbReference>
<dbReference type="UniPathway" id="UPA00031">
    <property type="reaction ID" value="UER00012"/>
</dbReference>
<dbReference type="GO" id="GO:0030170">
    <property type="term" value="F:pyridoxal phosphate binding"/>
    <property type="evidence" value="ECO:0007669"/>
    <property type="project" value="InterPro"/>
</dbReference>
<sequence>MSFCDLAVSGVAQLQPYVPGKPIEELQRQYGVRNVIKLASNENPLGPPKAAVAAVAMAAKEMARYPDGNGYALKLALADKHQVAPEQITLGNGSNDVLEMVARAFAEPGDEVVFSEHAFAVYAIVTQAIGAKAVVAPAKDYGYDLDAIHKAISSRTKVIFIANPNNPTGTWLEPEKIKLFLEKVPEKVLVVLDEAYVEYLNMEENSVPWLQDFHNLIITRTFSKAFGLAGLRVGYSLSHPEVADLINRVRQPFNVSNLAQAAAVAALGDEAYLQQTREVNEAGMKQLIAGFEKMGLQYIPSRANFITVNVHTNAFEVYDELLYEGVIVRPVANYGLPQHLRVSIGLAEENQRFLDALSGILGRG</sequence>
<dbReference type="EMBL" id="FOSH01000002">
    <property type="protein sequence ID" value="SFJ85916.1"/>
    <property type="molecule type" value="Genomic_DNA"/>
</dbReference>
<dbReference type="HAMAP" id="MF_01023">
    <property type="entry name" value="HisC_aminotrans_2"/>
    <property type="match status" value="1"/>
</dbReference>
<evidence type="ECO:0000313" key="11">
    <source>
        <dbReference type="EMBL" id="SFJ85916.1"/>
    </source>
</evidence>
<dbReference type="InterPro" id="IPR015422">
    <property type="entry name" value="PyrdxlP-dep_Trfase_small"/>
</dbReference>
<dbReference type="STRING" id="45496.SAMN04488079_10288"/>
<keyword evidence="7 9" id="KW-0663">Pyridoxal phosphate</keyword>
<keyword evidence="6 9" id="KW-0808">Transferase</keyword>
<comment type="cofactor">
    <cofactor evidence="1 9">
        <name>pyridoxal 5'-phosphate</name>
        <dbReference type="ChEBI" id="CHEBI:597326"/>
    </cofactor>
</comment>
<keyword evidence="12" id="KW-1185">Reference proteome</keyword>
<feature type="domain" description="Aminotransferase class I/classII large" evidence="10">
    <location>
        <begin position="34"/>
        <end position="357"/>
    </location>
</feature>
<gene>
    <name evidence="9" type="primary">hisC</name>
    <name evidence="11" type="ORF">SAMN04488079_10288</name>
</gene>
<evidence type="ECO:0000256" key="3">
    <source>
        <dbReference type="ARBA" id="ARBA00007970"/>
    </source>
</evidence>
<reference evidence="12" key="1">
    <citation type="submission" date="2016-10" db="EMBL/GenBank/DDBJ databases">
        <authorList>
            <person name="Varghese N."/>
            <person name="Submissions S."/>
        </authorList>
    </citation>
    <scope>NUCLEOTIDE SEQUENCE [LARGE SCALE GENOMIC DNA]</scope>
    <source>
        <strain evidence="12">DSM 11578</strain>
    </source>
</reference>
<dbReference type="OrthoDB" id="9813612at2"/>
<keyword evidence="5 9" id="KW-0032">Aminotransferase</keyword>
<dbReference type="PANTHER" id="PTHR43643:SF3">
    <property type="entry name" value="HISTIDINOL-PHOSPHATE AMINOTRANSFERASE"/>
    <property type="match status" value="1"/>
</dbReference>
<evidence type="ECO:0000256" key="1">
    <source>
        <dbReference type="ARBA" id="ARBA00001933"/>
    </source>
</evidence>
<dbReference type="InterPro" id="IPR004839">
    <property type="entry name" value="Aminotransferase_I/II_large"/>
</dbReference>
<dbReference type="SUPFAM" id="SSF53383">
    <property type="entry name" value="PLP-dependent transferases"/>
    <property type="match status" value="1"/>
</dbReference>
<dbReference type="CDD" id="cd00609">
    <property type="entry name" value="AAT_like"/>
    <property type="match status" value="1"/>
</dbReference>
<evidence type="ECO:0000256" key="8">
    <source>
        <dbReference type="ARBA" id="ARBA00047481"/>
    </source>
</evidence>
<organism evidence="11 12">
    <name type="scientific">Methylophaga sulfidovorans</name>
    <dbReference type="NCBI Taxonomy" id="45496"/>
    <lineage>
        <taxon>Bacteria</taxon>
        <taxon>Pseudomonadati</taxon>
        <taxon>Pseudomonadota</taxon>
        <taxon>Gammaproteobacteria</taxon>
        <taxon>Thiotrichales</taxon>
        <taxon>Piscirickettsiaceae</taxon>
        <taxon>Methylophaga</taxon>
    </lineage>
</organism>
<keyword evidence="9" id="KW-0028">Amino-acid biosynthesis</keyword>
<proteinExistence type="inferred from homology"/>
<dbReference type="GO" id="GO:0004400">
    <property type="term" value="F:histidinol-phosphate transaminase activity"/>
    <property type="evidence" value="ECO:0007669"/>
    <property type="project" value="UniProtKB-UniRule"/>
</dbReference>
<name>A0A1I3UUW6_9GAMM</name>
<dbReference type="EC" id="2.6.1.9" evidence="9"/>
<dbReference type="InterPro" id="IPR050106">
    <property type="entry name" value="HistidinolP_aminotransfase"/>
</dbReference>
<keyword evidence="9" id="KW-0368">Histidine biosynthesis</keyword>
<dbReference type="InterPro" id="IPR005861">
    <property type="entry name" value="HisP_aminotrans"/>
</dbReference>
<evidence type="ECO:0000256" key="7">
    <source>
        <dbReference type="ARBA" id="ARBA00022898"/>
    </source>
</evidence>
<dbReference type="Proteomes" id="UP000198924">
    <property type="component" value="Unassembled WGS sequence"/>
</dbReference>
<comment type="subunit">
    <text evidence="4 9">Homodimer.</text>
</comment>
<evidence type="ECO:0000256" key="9">
    <source>
        <dbReference type="HAMAP-Rule" id="MF_01023"/>
    </source>
</evidence>